<feature type="compositionally biased region" description="Low complexity" evidence="1">
    <location>
        <begin position="55"/>
        <end position="69"/>
    </location>
</feature>
<reference evidence="3" key="1">
    <citation type="journal article" date="2021" name="PeerJ">
        <title>Extensive microbial diversity within the chicken gut microbiome revealed by metagenomics and culture.</title>
        <authorList>
            <person name="Gilroy R."/>
            <person name="Ravi A."/>
            <person name="Getino M."/>
            <person name="Pursley I."/>
            <person name="Horton D.L."/>
            <person name="Alikhan N.F."/>
            <person name="Baker D."/>
            <person name="Gharbi K."/>
            <person name="Hall N."/>
            <person name="Watson M."/>
            <person name="Adriaenssens E.M."/>
            <person name="Foster-Nyarko E."/>
            <person name="Jarju S."/>
            <person name="Secka A."/>
            <person name="Antonio M."/>
            <person name="Oren A."/>
            <person name="Chaudhuri R.R."/>
            <person name="La Ragione R."/>
            <person name="Hildebrand F."/>
            <person name="Pallen M.J."/>
        </authorList>
    </citation>
    <scope>NUCLEOTIDE SEQUENCE</scope>
    <source>
        <strain evidence="3">5134</strain>
    </source>
</reference>
<comment type="caution">
    <text evidence="3">The sequence shown here is derived from an EMBL/GenBank/DDBJ whole genome shotgun (WGS) entry which is preliminary data.</text>
</comment>
<name>A0A9D1YZ46_9BACT</name>
<dbReference type="Proteomes" id="UP000886844">
    <property type="component" value="Unassembled WGS sequence"/>
</dbReference>
<feature type="compositionally biased region" description="Basic and acidic residues" evidence="1">
    <location>
        <begin position="24"/>
        <end position="35"/>
    </location>
</feature>
<feature type="chain" id="PRO_5038382787" evidence="2">
    <location>
        <begin position="22"/>
        <end position="69"/>
    </location>
</feature>
<evidence type="ECO:0000256" key="2">
    <source>
        <dbReference type="SAM" id="SignalP"/>
    </source>
</evidence>
<feature type="region of interest" description="Disordered" evidence="1">
    <location>
        <begin position="24"/>
        <end position="69"/>
    </location>
</feature>
<evidence type="ECO:0000313" key="4">
    <source>
        <dbReference type="Proteomes" id="UP000886844"/>
    </source>
</evidence>
<gene>
    <name evidence="3" type="ORF">H9828_02140</name>
</gene>
<reference evidence="3" key="2">
    <citation type="submission" date="2021-04" db="EMBL/GenBank/DDBJ databases">
        <authorList>
            <person name="Gilroy R."/>
        </authorList>
    </citation>
    <scope>NUCLEOTIDE SEQUENCE</scope>
    <source>
        <strain evidence="3">5134</strain>
    </source>
</reference>
<feature type="signal peptide" evidence="2">
    <location>
        <begin position="1"/>
        <end position="21"/>
    </location>
</feature>
<organism evidence="3 4">
    <name type="scientific">Candidatus Alistipes intestinigallinarum</name>
    <dbReference type="NCBI Taxonomy" id="2838440"/>
    <lineage>
        <taxon>Bacteria</taxon>
        <taxon>Pseudomonadati</taxon>
        <taxon>Bacteroidota</taxon>
        <taxon>Bacteroidia</taxon>
        <taxon>Bacteroidales</taxon>
        <taxon>Rikenellaceae</taxon>
        <taxon>Alistipes</taxon>
    </lineage>
</organism>
<feature type="compositionally biased region" description="Pro residues" evidence="1">
    <location>
        <begin position="38"/>
        <end position="54"/>
    </location>
</feature>
<accession>A0A9D1YZ46</accession>
<protein>
    <submittedName>
        <fullName evidence="3">Uncharacterized protein</fullName>
    </submittedName>
</protein>
<dbReference type="EMBL" id="DXDA01000019">
    <property type="protein sequence ID" value="HIY68200.1"/>
    <property type="molecule type" value="Genomic_DNA"/>
</dbReference>
<keyword evidence="2" id="KW-0732">Signal</keyword>
<proteinExistence type="predicted"/>
<dbReference type="AlphaFoldDB" id="A0A9D1YZ46"/>
<evidence type="ECO:0000256" key="1">
    <source>
        <dbReference type="SAM" id="MobiDB-lite"/>
    </source>
</evidence>
<evidence type="ECO:0000313" key="3">
    <source>
        <dbReference type="EMBL" id="HIY68200.1"/>
    </source>
</evidence>
<sequence>MKKTMVMLAAMALMCGGFVVAQEPEKQEPPKKECPTPEEQPAPEPNPEEQPQPETPDQTPAEPESQPVE</sequence>